<dbReference type="GO" id="GO:0032263">
    <property type="term" value="P:GMP salvage"/>
    <property type="evidence" value="ECO:0007669"/>
    <property type="project" value="TreeGrafter"/>
</dbReference>
<dbReference type="RefSeq" id="WP_126401826.1">
    <property type="nucleotide sequence ID" value="NZ_AP018907.1"/>
</dbReference>
<dbReference type="EMBL" id="AP018907">
    <property type="protein sequence ID" value="BBF94770.1"/>
    <property type="molecule type" value="Genomic_DNA"/>
</dbReference>
<dbReference type="InterPro" id="IPR050408">
    <property type="entry name" value="HGPRT"/>
</dbReference>
<dbReference type="KEGG" id="blag:BLTE_34550"/>
<dbReference type="GO" id="GO:0005829">
    <property type="term" value="C:cytosol"/>
    <property type="evidence" value="ECO:0007669"/>
    <property type="project" value="TreeGrafter"/>
</dbReference>
<dbReference type="GO" id="GO:0032264">
    <property type="term" value="P:IMP salvage"/>
    <property type="evidence" value="ECO:0007669"/>
    <property type="project" value="UniProtKB-UniPathway"/>
</dbReference>
<evidence type="ECO:0000256" key="11">
    <source>
        <dbReference type="ARBA" id="ARBA00022741"/>
    </source>
</evidence>
<evidence type="ECO:0000256" key="14">
    <source>
        <dbReference type="ARBA" id="ARBA00049402"/>
    </source>
</evidence>
<comment type="catalytic activity">
    <reaction evidence="13">
        <text>GMP + diphosphate = guanine + 5-phospho-alpha-D-ribose 1-diphosphate</text>
        <dbReference type="Rhea" id="RHEA:25424"/>
        <dbReference type="ChEBI" id="CHEBI:16235"/>
        <dbReference type="ChEBI" id="CHEBI:33019"/>
        <dbReference type="ChEBI" id="CHEBI:58017"/>
        <dbReference type="ChEBI" id="CHEBI:58115"/>
        <dbReference type="EC" id="2.4.2.8"/>
    </reaction>
    <physiologicalReaction direction="right-to-left" evidence="13">
        <dbReference type="Rhea" id="RHEA:25426"/>
    </physiologicalReaction>
</comment>
<keyword evidence="12 15" id="KW-0460">Magnesium</keyword>
<gene>
    <name evidence="17" type="ORF">BLTE_34550</name>
</gene>
<proteinExistence type="inferred from homology"/>
<comment type="subcellular location">
    <subcellularLocation>
        <location evidence="2 15">Cytoplasm</location>
    </subcellularLocation>
</comment>
<dbReference type="GO" id="GO:0046100">
    <property type="term" value="P:hypoxanthine metabolic process"/>
    <property type="evidence" value="ECO:0007669"/>
    <property type="project" value="TreeGrafter"/>
</dbReference>
<comment type="catalytic activity">
    <reaction evidence="14">
        <text>IMP + diphosphate = hypoxanthine + 5-phospho-alpha-D-ribose 1-diphosphate</text>
        <dbReference type="Rhea" id="RHEA:17973"/>
        <dbReference type="ChEBI" id="CHEBI:17368"/>
        <dbReference type="ChEBI" id="CHEBI:33019"/>
        <dbReference type="ChEBI" id="CHEBI:58017"/>
        <dbReference type="ChEBI" id="CHEBI:58053"/>
        <dbReference type="EC" id="2.4.2.8"/>
    </reaction>
    <physiologicalReaction direction="right-to-left" evidence="14">
        <dbReference type="Rhea" id="RHEA:17975"/>
    </physiologicalReaction>
</comment>
<evidence type="ECO:0000259" key="16">
    <source>
        <dbReference type="Pfam" id="PF00156"/>
    </source>
</evidence>
<organism evidence="17 18">
    <name type="scientific">Blastochloris tepida</name>
    <dbReference type="NCBI Taxonomy" id="2233851"/>
    <lineage>
        <taxon>Bacteria</taxon>
        <taxon>Pseudomonadati</taxon>
        <taxon>Pseudomonadota</taxon>
        <taxon>Alphaproteobacteria</taxon>
        <taxon>Hyphomicrobiales</taxon>
        <taxon>Blastochloridaceae</taxon>
        <taxon>Blastochloris</taxon>
    </lineage>
</organism>
<keyword evidence="9 15" id="KW-0479">Metal-binding</keyword>
<evidence type="ECO:0000256" key="1">
    <source>
        <dbReference type="ARBA" id="ARBA00001946"/>
    </source>
</evidence>
<dbReference type="NCBIfam" id="TIGR01203">
    <property type="entry name" value="HGPRTase"/>
    <property type="match status" value="1"/>
</dbReference>
<dbReference type="EC" id="2.4.2.8" evidence="5 15"/>
<dbReference type="PANTHER" id="PTHR43340:SF1">
    <property type="entry name" value="HYPOXANTHINE PHOSPHORIBOSYLTRANSFERASE"/>
    <property type="match status" value="1"/>
</dbReference>
<reference evidence="17 18" key="1">
    <citation type="submission" date="2018-08" db="EMBL/GenBank/DDBJ databases">
        <title>Complete genome sequencing of Blastochloris tepida GI.</title>
        <authorList>
            <person name="Tsukatani Y."/>
            <person name="Mori H."/>
        </authorList>
    </citation>
    <scope>NUCLEOTIDE SEQUENCE [LARGE SCALE GENOMIC DNA]</scope>
    <source>
        <strain evidence="17 18">GI</strain>
    </source>
</reference>
<keyword evidence="11 15" id="KW-0547">Nucleotide-binding</keyword>
<evidence type="ECO:0000256" key="7">
    <source>
        <dbReference type="ARBA" id="ARBA00022676"/>
    </source>
</evidence>
<dbReference type="PANTHER" id="PTHR43340">
    <property type="entry name" value="HYPOXANTHINE-GUANINE PHOSPHORIBOSYLTRANSFERASE"/>
    <property type="match status" value="1"/>
</dbReference>
<evidence type="ECO:0000256" key="15">
    <source>
        <dbReference type="RuleBase" id="RU364099"/>
    </source>
</evidence>
<dbReference type="Pfam" id="PF00156">
    <property type="entry name" value="Pribosyltran"/>
    <property type="match status" value="1"/>
</dbReference>
<accession>A0A348G5D7</accession>
<evidence type="ECO:0000256" key="12">
    <source>
        <dbReference type="ARBA" id="ARBA00022842"/>
    </source>
</evidence>
<protein>
    <recommendedName>
        <fullName evidence="5 15">Hypoxanthine phosphoribosyltransferase</fullName>
        <ecNumber evidence="5 15">2.4.2.8</ecNumber>
    </recommendedName>
</protein>
<evidence type="ECO:0000256" key="3">
    <source>
        <dbReference type="ARBA" id="ARBA00004669"/>
    </source>
</evidence>
<name>A0A348G5D7_9HYPH</name>
<dbReference type="GO" id="GO:0006178">
    <property type="term" value="P:guanine salvage"/>
    <property type="evidence" value="ECO:0007669"/>
    <property type="project" value="TreeGrafter"/>
</dbReference>
<evidence type="ECO:0000313" key="17">
    <source>
        <dbReference type="EMBL" id="BBF94770.1"/>
    </source>
</evidence>
<evidence type="ECO:0000256" key="10">
    <source>
        <dbReference type="ARBA" id="ARBA00022726"/>
    </source>
</evidence>
<comment type="similarity">
    <text evidence="4 15">Belongs to the purine/pyrimidine phosphoribosyltransferase family.</text>
</comment>
<feature type="domain" description="Phosphoribosyltransferase" evidence="16">
    <location>
        <begin position="28"/>
        <end position="179"/>
    </location>
</feature>
<evidence type="ECO:0000256" key="2">
    <source>
        <dbReference type="ARBA" id="ARBA00004496"/>
    </source>
</evidence>
<dbReference type="InterPro" id="IPR029057">
    <property type="entry name" value="PRTase-like"/>
</dbReference>
<dbReference type="AlphaFoldDB" id="A0A348G5D7"/>
<evidence type="ECO:0000256" key="4">
    <source>
        <dbReference type="ARBA" id="ARBA00008391"/>
    </source>
</evidence>
<evidence type="ECO:0000256" key="9">
    <source>
        <dbReference type="ARBA" id="ARBA00022723"/>
    </source>
</evidence>
<dbReference type="GO" id="GO:0004422">
    <property type="term" value="F:hypoxanthine phosphoribosyltransferase activity"/>
    <property type="evidence" value="ECO:0007669"/>
    <property type="project" value="InterPro"/>
</dbReference>
<dbReference type="SUPFAM" id="SSF53271">
    <property type="entry name" value="PRTase-like"/>
    <property type="match status" value="1"/>
</dbReference>
<dbReference type="InterPro" id="IPR000836">
    <property type="entry name" value="PRTase_dom"/>
</dbReference>
<dbReference type="GO" id="GO:0000287">
    <property type="term" value="F:magnesium ion binding"/>
    <property type="evidence" value="ECO:0007669"/>
    <property type="project" value="TreeGrafter"/>
</dbReference>
<evidence type="ECO:0000256" key="6">
    <source>
        <dbReference type="ARBA" id="ARBA00022490"/>
    </source>
</evidence>
<dbReference type="GO" id="GO:0006166">
    <property type="term" value="P:purine ribonucleoside salvage"/>
    <property type="evidence" value="ECO:0007669"/>
    <property type="project" value="UniProtKB-KW"/>
</dbReference>
<dbReference type="OrthoDB" id="9802824at2"/>
<dbReference type="GO" id="GO:0000166">
    <property type="term" value="F:nucleotide binding"/>
    <property type="evidence" value="ECO:0007669"/>
    <property type="project" value="UniProtKB-KW"/>
</dbReference>
<dbReference type="CDD" id="cd06223">
    <property type="entry name" value="PRTases_typeI"/>
    <property type="match status" value="1"/>
</dbReference>
<dbReference type="UniPathway" id="UPA00591">
    <property type="reaction ID" value="UER00648"/>
</dbReference>
<keyword evidence="10 15" id="KW-0660">Purine salvage</keyword>
<dbReference type="InterPro" id="IPR005904">
    <property type="entry name" value="Hxn_phspho_trans"/>
</dbReference>
<keyword evidence="8 15" id="KW-0808">Transferase</keyword>
<dbReference type="Gene3D" id="3.40.50.2020">
    <property type="match status" value="1"/>
</dbReference>
<comment type="cofactor">
    <cofactor evidence="1 15">
        <name>Mg(2+)</name>
        <dbReference type="ChEBI" id="CHEBI:18420"/>
    </cofactor>
</comment>
<keyword evidence="7 15" id="KW-0328">Glycosyltransferase</keyword>
<evidence type="ECO:0000256" key="13">
    <source>
        <dbReference type="ARBA" id="ARBA00048811"/>
    </source>
</evidence>
<keyword evidence="6 15" id="KW-0963">Cytoplasm</keyword>
<evidence type="ECO:0000256" key="8">
    <source>
        <dbReference type="ARBA" id="ARBA00022679"/>
    </source>
</evidence>
<sequence>MSPSDHPPADTPDPNPAVVPPLPSVRVLYDAETIAARNRALAHEIAAIKPQRLLVVCVLKGSFVFAADLIRALHAAGVAPEVEFMILSSYRTSTVSSGRVQILRDVESEVRGRDVLLIDDILESGRTLAFAKDLLAARGAARVLTCVLLEKPGKRAVKIDADFLGFRCEDLFVVGYGMDIAHAFRQLPFVGVVEHDEADAG</sequence>
<evidence type="ECO:0000313" key="18">
    <source>
        <dbReference type="Proteomes" id="UP000266934"/>
    </source>
</evidence>
<comment type="pathway">
    <text evidence="3 15">Purine metabolism; IMP biosynthesis via salvage pathway; IMP from hypoxanthine: step 1/1.</text>
</comment>
<evidence type="ECO:0000256" key="5">
    <source>
        <dbReference type="ARBA" id="ARBA00011895"/>
    </source>
</evidence>
<dbReference type="Proteomes" id="UP000266934">
    <property type="component" value="Chromosome"/>
</dbReference>
<keyword evidence="18" id="KW-1185">Reference proteome</keyword>
<dbReference type="GO" id="GO:0052657">
    <property type="term" value="F:guanine phosphoribosyltransferase activity"/>
    <property type="evidence" value="ECO:0007669"/>
    <property type="project" value="RHEA"/>
</dbReference>